<keyword evidence="12" id="KW-1185">Reference proteome</keyword>
<accession>A0A0M2R993</accession>
<organism evidence="11 12">
    <name type="scientific">Kiloniella litopenaei</name>
    <dbReference type="NCBI Taxonomy" id="1549748"/>
    <lineage>
        <taxon>Bacteria</taxon>
        <taxon>Pseudomonadati</taxon>
        <taxon>Pseudomonadota</taxon>
        <taxon>Alphaproteobacteria</taxon>
        <taxon>Rhodospirillales</taxon>
        <taxon>Kiloniellaceae</taxon>
        <taxon>Kiloniella</taxon>
    </lineage>
</organism>
<dbReference type="Pfam" id="PF01554">
    <property type="entry name" value="MatE"/>
    <property type="match status" value="2"/>
</dbReference>
<sequence>MSTGLIAGRAPGASGQPLPPSIGWTGEVKASFRLAWPLVVAQVAQMALYTTDVIMMGWLGPKFLAAGTLATSFMSPFLLFGIGIISAVAPMMAQAIGGSDFKSVRRTTRQGFWVSVVVTAVLITVIWNAEALFLFLGQTEQNAALAEGYIRFAVWSFLPAFLFLVLRCLLSAHGKTTIILNITIIGIFVNAICNYALMFGHWGFPRLELAGAGISTTFVNSVMFLLTLGYIMTHKRYKRYAILVRLWKPDWARFKEIFRIGLPIGCTLTAETGLFAAATILMGWLGTNELAAHAIALQCASIAFMVPLGISQAATIRVGLALGKNDPEGIKKAGWVSIIMGTGFMITTCLAFWLIPTFFIGFYLDLDVPENQVSLGLAISYLAVAALFQLVDGCQVVAAGVLRGLSDTKVPMIWAIVGYWVLGLPISYYCGFVLGGGGTGIWLGLAAGLAFVSVVFVIRFAWRERLGLMNYKSIERG</sequence>
<evidence type="ECO:0000256" key="5">
    <source>
        <dbReference type="ARBA" id="ARBA00022692"/>
    </source>
</evidence>
<feature type="transmembrane region" description="Helical" evidence="10">
    <location>
        <begin position="413"/>
        <end position="435"/>
    </location>
</feature>
<evidence type="ECO:0000256" key="6">
    <source>
        <dbReference type="ARBA" id="ARBA00022989"/>
    </source>
</evidence>
<evidence type="ECO:0000313" key="11">
    <source>
        <dbReference type="EMBL" id="KKJ78407.1"/>
    </source>
</evidence>
<feature type="transmembrane region" description="Helical" evidence="10">
    <location>
        <begin position="441"/>
        <end position="462"/>
    </location>
</feature>
<keyword evidence="8 10" id="KW-0472">Membrane</keyword>
<feature type="transmembrane region" description="Helical" evidence="10">
    <location>
        <begin position="64"/>
        <end position="91"/>
    </location>
</feature>
<keyword evidence="7" id="KW-0406">Ion transport</keyword>
<feature type="transmembrane region" description="Helical" evidence="10">
    <location>
        <begin position="178"/>
        <end position="197"/>
    </location>
</feature>
<evidence type="ECO:0000313" key="12">
    <source>
        <dbReference type="Proteomes" id="UP000034491"/>
    </source>
</evidence>
<dbReference type="AlphaFoldDB" id="A0A0M2R993"/>
<dbReference type="PIRSF" id="PIRSF006603">
    <property type="entry name" value="DinF"/>
    <property type="match status" value="1"/>
</dbReference>
<feature type="transmembrane region" description="Helical" evidence="10">
    <location>
        <begin position="112"/>
        <end position="136"/>
    </location>
</feature>
<gene>
    <name evidence="11" type="ORF">WH95_03735</name>
</gene>
<feature type="transmembrane region" description="Helical" evidence="10">
    <location>
        <begin position="335"/>
        <end position="355"/>
    </location>
</feature>
<dbReference type="PATRIC" id="fig|1549748.8.peg.1354"/>
<proteinExistence type="predicted"/>
<evidence type="ECO:0000256" key="10">
    <source>
        <dbReference type="SAM" id="Phobius"/>
    </source>
</evidence>
<feature type="transmembrane region" description="Helical" evidence="10">
    <location>
        <begin position="209"/>
        <end position="231"/>
    </location>
</feature>
<dbReference type="RefSeq" id="WP_046503000.1">
    <property type="nucleotide sequence ID" value="NZ_LANI01000002.1"/>
</dbReference>
<dbReference type="NCBIfam" id="TIGR00797">
    <property type="entry name" value="matE"/>
    <property type="match status" value="1"/>
</dbReference>
<dbReference type="Proteomes" id="UP000034491">
    <property type="component" value="Unassembled WGS sequence"/>
</dbReference>
<dbReference type="GO" id="GO:0005886">
    <property type="term" value="C:plasma membrane"/>
    <property type="evidence" value="ECO:0007669"/>
    <property type="project" value="UniProtKB-SubCell"/>
</dbReference>
<dbReference type="STRING" id="1549748.WH95_03735"/>
<comment type="subcellular location">
    <subcellularLocation>
        <location evidence="1">Cell inner membrane</location>
        <topology evidence="1">Multi-pass membrane protein</topology>
    </subcellularLocation>
</comment>
<dbReference type="CDD" id="cd13131">
    <property type="entry name" value="MATE_NorM_like"/>
    <property type="match status" value="1"/>
</dbReference>
<evidence type="ECO:0000256" key="4">
    <source>
        <dbReference type="ARBA" id="ARBA00022475"/>
    </source>
</evidence>
<keyword evidence="6 10" id="KW-1133">Transmembrane helix</keyword>
<keyword evidence="5 10" id="KW-0812">Transmembrane</keyword>
<comment type="caution">
    <text evidence="11">The sequence shown here is derived from an EMBL/GenBank/DDBJ whole genome shotgun (WGS) entry which is preliminary data.</text>
</comment>
<feature type="transmembrane region" description="Helical" evidence="10">
    <location>
        <begin position="260"/>
        <end position="284"/>
    </location>
</feature>
<keyword evidence="3" id="KW-0050">Antiport</keyword>
<keyword evidence="4" id="KW-1003">Cell membrane</keyword>
<evidence type="ECO:0000256" key="8">
    <source>
        <dbReference type="ARBA" id="ARBA00023136"/>
    </source>
</evidence>
<feature type="transmembrane region" description="Helical" evidence="10">
    <location>
        <begin position="148"/>
        <end position="166"/>
    </location>
</feature>
<dbReference type="InterPro" id="IPR048279">
    <property type="entry name" value="MdtK-like"/>
</dbReference>
<feature type="transmembrane region" description="Helical" evidence="10">
    <location>
        <begin position="375"/>
        <end position="401"/>
    </location>
</feature>
<feature type="transmembrane region" description="Helical" evidence="10">
    <location>
        <begin position="290"/>
        <end position="314"/>
    </location>
</feature>
<evidence type="ECO:0000256" key="1">
    <source>
        <dbReference type="ARBA" id="ARBA00004429"/>
    </source>
</evidence>
<dbReference type="GO" id="GO:0042910">
    <property type="term" value="F:xenobiotic transmembrane transporter activity"/>
    <property type="evidence" value="ECO:0007669"/>
    <property type="project" value="InterPro"/>
</dbReference>
<reference evidence="11 12" key="1">
    <citation type="submission" date="2015-03" db="EMBL/GenBank/DDBJ databases">
        <title>Genome sequence of Kiloniella sp. P1-1, isolated from the gut microflora of Pacific white shrimp, Penaeus vannamei.</title>
        <authorList>
            <person name="Shao Z."/>
            <person name="Wang L."/>
            <person name="Li X."/>
        </authorList>
    </citation>
    <scope>NUCLEOTIDE SEQUENCE [LARGE SCALE GENOMIC DNA]</scope>
    <source>
        <strain evidence="11 12">P1-1</strain>
    </source>
</reference>
<dbReference type="EMBL" id="LANI01000002">
    <property type="protein sequence ID" value="KKJ78407.1"/>
    <property type="molecule type" value="Genomic_DNA"/>
</dbReference>
<keyword evidence="2" id="KW-0813">Transport</keyword>
<protein>
    <recommendedName>
        <fullName evidence="9">Multidrug-efflux transporter</fullName>
    </recommendedName>
</protein>
<dbReference type="OrthoDB" id="9780160at2"/>
<dbReference type="GO" id="GO:0015297">
    <property type="term" value="F:antiporter activity"/>
    <property type="evidence" value="ECO:0007669"/>
    <property type="project" value="UniProtKB-KW"/>
</dbReference>
<dbReference type="GO" id="GO:0006811">
    <property type="term" value="P:monoatomic ion transport"/>
    <property type="evidence" value="ECO:0007669"/>
    <property type="project" value="UniProtKB-KW"/>
</dbReference>
<dbReference type="PANTHER" id="PTHR43298:SF2">
    <property type="entry name" value="FMN_FAD EXPORTER YEEO-RELATED"/>
    <property type="match status" value="1"/>
</dbReference>
<evidence type="ECO:0000256" key="3">
    <source>
        <dbReference type="ARBA" id="ARBA00022449"/>
    </source>
</evidence>
<evidence type="ECO:0000256" key="2">
    <source>
        <dbReference type="ARBA" id="ARBA00022448"/>
    </source>
</evidence>
<dbReference type="InterPro" id="IPR002528">
    <property type="entry name" value="MATE_fam"/>
</dbReference>
<feature type="transmembrane region" description="Helical" evidence="10">
    <location>
        <begin position="34"/>
        <end position="58"/>
    </location>
</feature>
<dbReference type="PANTHER" id="PTHR43298">
    <property type="entry name" value="MULTIDRUG RESISTANCE PROTEIN NORM-RELATED"/>
    <property type="match status" value="1"/>
</dbReference>
<evidence type="ECO:0000256" key="9">
    <source>
        <dbReference type="ARBA" id="ARBA00031636"/>
    </source>
</evidence>
<name>A0A0M2R993_9PROT</name>
<evidence type="ECO:0000256" key="7">
    <source>
        <dbReference type="ARBA" id="ARBA00023065"/>
    </source>
</evidence>
<dbReference type="InterPro" id="IPR050222">
    <property type="entry name" value="MATE_MdtK"/>
</dbReference>